<keyword evidence="3" id="KW-1185">Reference proteome</keyword>
<name>A0ABW6WAF9_9ACTN</name>
<evidence type="ECO:0000313" key="3">
    <source>
        <dbReference type="Proteomes" id="UP001602245"/>
    </source>
</evidence>
<feature type="region of interest" description="Disordered" evidence="1">
    <location>
        <begin position="272"/>
        <end position="293"/>
    </location>
</feature>
<organism evidence="2 3">
    <name type="scientific">Paractinoplanes globisporus</name>
    <dbReference type="NCBI Taxonomy" id="113565"/>
    <lineage>
        <taxon>Bacteria</taxon>
        <taxon>Bacillati</taxon>
        <taxon>Actinomycetota</taxon>
        <taxon>Actinomycetes</taxon>
        <taxon>Micromonosporales</taxon>
        <taxon>Micromonosporaceae</taxon>
        <taxon>Paractinoplanes</taxon>
    </lineage>
</organism>
<dbReference type="RefSeq" id="WP_020511508.1">
    <property type="nucleotide sequence ID" value="NZ_JBIAZU010000002.1"/>
</dbReference>
<dbReference type="EMBL" id="JBIAZU010000002">
    <property type="protein sequence ID" value="MFF5289958.1"/>
    <property type="molecule type" value="Genomic_DNA"/>
</dbReference>
<accession>A0ABW6WAF9</accession>
<comment type="caution">
    <text evidence="2">The sequence shown here is derived from an EMBL/GenBank/DDBJ whole genome shotgun (WGS) entry which is preliminary data.</text>
</comment>
<gene>
    <name evidence="2" type="ORF">ACFY35_10980</name>
</gene>
<evidence type="ECO:0000313" key="2">
    <source>
        <dbReference type="EMBL" id="MFF5289958.1"/>
    </source>
</evidence>
<protein>
    <submittedName>
        <fullName evidence="2">DUF1266 domain-containing protein</fullName>
    </submittedName>
</protein>
<reference evidence="2 3" key="1">
    <citation type="submission" date="2024-10" db="EMBL/GenBank/DDBJ databases">
        <title>The Natural Products Discovery Center: Release of the First 8490 Sequenced Strains for Exploring Actinobacteria Biosynthetic Diversity.</title>
        <authorList>
            <person name="Kalkreuter E."/>
            <person name="Kautsar S.A."/>
            <person name="Yang D."/>
            <person name="Bader C.D."/>
            <person name="Teijaro C.N."/>
            <person name="Fluegel L."/>
            <person name="Davis C.M."/>
            <person name="Simpson J.R."/>
            <person name="Lauterbach L."/>
            <person name="Steele A.D."/>
            <person name="Gui C."/>
            <person name="Meng S."/>
            <person name="Li G."/>
            <person name="Viehrig K."/>
            <person name="Ye F."/>
            <person name="Su P."/>
            <person name="Kiefer A.F."/>
            <person name="Nichols A."/>
            <person name="Cepeda A.J."/>
            <person name="Yan W."/>
            <person name="Fan B."/>
            <person name="Jiang Y."/>
            <person name="Adhikari A."/>
            <person name="Zheng C.-J."/>
            <person name="Schuster L."/>
            <person name="Cowan T.M."/>
            <person name="Smanski M.J."/>
            <person name="Chevrette M.G."/>
            <person name="De Carvalho L.P.S."/>
            <person name="Shen B."/>
        </authorList>
    </citation>
    <scope>NUCLEOTIDE SEQUENCE [LARGE SCALE GENOMIC DNA]</scope>
    <source>
        <strain evidence="2 3">NPDC000087</strain>
    </source>
</reference>
<dbReference type="Proteomes" id="UP001602245">
    <property type="component" value="Unassembled WGS sequence"/>
</dbReference>
<sequence length="293" mass="31729">MNPRLPVLLAAVGLILLAAALREAYRRRRRRPSPPSEVARYAGEAPQPVTDYTTALAVGALAALRAGEVLDIVGCRRPRGAIKLELRLRAEPYRTSVLGEEDVSTAIGRCVNDLLGPAAETVGDQLAGIEEVIRHRRRGGPELWPHAIDEWASRSRLPEPAVAALHDTAERIAAAEEELRGAGLLGGDEYVPTLLAVHWGQGVHLARGAVATGWLDRTRGLNYLRRTGELARRWYPSSRTLLAAQLLPAYLSGDPEAIRWARTAAPALLTDPRSPLFGSKGDGALLGDRQRSP</sequence>
<evidence type="ECO:0000256" key="1">
    <source>
        <dbReference type="SAM" id="MobiDB-lite"/>
    </source>
</evidence>
<proteinExistence type="predicted"/>